<accession>A0A7J7NJK6</accession>
<evidence type="ECO:0000256" key="2">
    <source>
        <dbReference type="ARBA" id="ARBA00022472"/>
    </source>
</evidence>
<dbReference type="Proteomes" id="UP000541444">
    <property type="component" value="Unassembled WGS sequence"/>
</dbReference>
<dbReference type="InterPro" id="IPR038538">
    <property type="entry name" value="MTERF_sf"/>
</dbReference>
<dbReference type="InterPro" id="IPR003690">
    <property type="entry name" value="MTERF"/>
</dbReference>
<keyword evidence="2" id="KW-0805">Transcription regulation</keyword>
<protein>
    <submittedName>
        <fullName evidence="4">Uncharacterized protein</fullName>
    </submittedName>
</protein>
<organism evidence="4 5">
    <name type="scientific">Kingdonia uniflora</name>
    <dbReference type="NCBI Taxonomy" id="39325"/>
    <lineage>
        <taxon>Eukaryota</taxon>
        <taxon>Viridiplantae</taxon>
        <taxon>Streptophyta</taxon>
        <taxon>Embryophyta</taxon>
        <taxon>Tracheophyta</taxon>
        <taxon>Spermatophyta</taxon>
        <taxon>Magnoliopsida</taxon>
        <taxon>Ranunculales</taxon>
        <taxon>Circaeasteraceae</taxon>
        <taxon>Kingdonia</taxon>
    </lineage>
</organism>
<dbReference type="OrthoDB" id="637682at2759"/>
<evidence type="ECO:0000256" key="1">
    <source>
        <dbReference type="ARBA" id="ARBA00007692"/>
    </source>
</evidence>
<dbReference type="GO" id="GO:0006353">
    <property type="term" value="P:DNA-templated transcription termination"/>
    <property type="evidence" value="ECO:0007669"/>
    <property type="project" value="UniProtKB-KW"/>
</dbReference>
<sequence length="119" mass="13707">RILNANHQKLIVPKIEVLRDRGVPKSSISKLMIKYSSVLTHNNNQFKEIVREVEELGFNPSSTLFIEAINTKLGLSKASWESKMEIFRSSGFSENKLISMFRKYPQFMCISEKKLRSGL</sequence>
<dbReference type="PANTHER" id="PTHR13068:SF166">
    <property type="entry name" value="TRANSCRIPTION TERMINATION FACTOR MTERF15, MITOCHONDRIAL-LIKE"/>
    <property type="match status" value="1"/>
</dbReference>
<comment type="caution">
    <text evidence="4">The sequence shown here is derived from an EMBL/GenBank/DDBJ whole genome shotgun (WGS) entry which is preliminary data.</text>
</comment>
<keyword evidence="2" id="KW-0804">Transcription</keyword>
<reference evidence="4 5" key="1">
    <citation type="journal article" date="2020" name="IScience">
        <title>Genome Sequencing of the Endangered Kingdonia uniflora (Circaeasteraceae, Ranunculales) Reveals Potential Mechanisms of Evolutionary Specialization.</title>
        <authorList>
            <person name="Sun Y."/>
            <person name="Deng T."/>
            <person name="Zhang A."/>
            <person name="Moore M.J."/>
            <person name="Landis J.B."/>
            <person name="Lin N."/>
            <person name="Zhang H."/>
            <person name="Zhang X."/>
            <person name="Huang J."/>
            <person name="Zhang X."/>
            <person name="Sun H."/>
            <person name="Wang H."/>
        </authorList>
    </citation>
    <scope>NUCLEOTIDE SEQUENCE [LARGE SCALE GENOMIC DNA]</scope>
    <source>
        <strain evidence="4">TB1705</strain>
        <tissue evidence="4">Leaf</tissue>
    </source>
</reference>
<evidence type="ECO:0000313" key="4">
    <source>
        <dbReference type="EMBL" id="KAF6167142.1"/>
    </source>
</evidence>
<dbReference type="Gene3D" id="1.25.70.10">
    <property type="entry name" value="Transcription termination factor 3, mitochondrial"/>
    <property type="match status" value="1"/>
</dbReference>
<dbReference type="GO" id="GO:0003676">
    <property type="term" value="F:nucleic acid binding"/>
    <property type="evidence" value="ECO:0007669"/>
    <property type="project" value="InterPro"/>
</dbReference>
<dbReference type="PANTHER" id="PTHR13068">
    <property type="entry name" value="CGI-12 PROTEIN-RELATED"/>
    <property type="match status" value="1"/>
</dbReference>
<keyword evidence="5" id="KW-1185">Reference proteome</keyword>
<proteinExistence type="inferred from homology"/>
<dbReference type="AlphaFoldDB" id="A0A7J7NJK6"/>
<name>A0A7J7NJK6_9MAGN</name>
<keyword evidence="2" id="KW-0806">Transcription termination</keyword>
<dbReference type="EMBL" id="JACGCM010000764">
    <property type="protein sequence ID" value="KAF6167142.1"/>
    <property type="molecule type" value="Genomic_DNA"/>
</dbReference>
<comment type="similarity">
    <text evidence="1">Belongs to the mTERF family.</text>
</comment>
<feature type="non-terminal residue" evidence="4">
    <location>
        <position position="1"/>
    </location>
</feature>
<gene>
    <name evidence="4" type="ORF">GIB67_029780</name>
</gene>
<evidence type="ECO:0000313" key="5">
    <source>
        <dbReference type="Proteomes" id="UP000541444"/>
    </source>
</evidence>
<keyword evidence="3" id="KW-0809">Transit peptide</keyword>
<evidence type="ECO:0000256" key="3">
    <source>
        <dbReference type="ARBA" id="ARBA00022946"/>
    </source>
</evidence>
<dbReference type="Pfam" id="PF02536">
    <property type="entry name" value="mTERF"/>
    <property type="match status" value="1"/>
</dbReference>